<organism evidence="3 4">
    <name type="scientific">Pseudoalteromonas caenipelagi</name>
    <dbReference type="NCBI Taxonomy" id="2726988"/>
    <lineage>
        <taxon>Bacteria</taxon>
        <taxon>Pseudomonadati</taxon>
        <taxon>Pseudomonadota</taxon>
        <taxon>Gammaproteobacteria</taxon>
        <taxon>Alteromonadales</taxon>
        <taxon>Pseudoalteromonadaceae</taxon>
        <taxon>Pseudoalteromonas</taxon>
    </lineage>
</organism>
<dbReference type="RefSeq" id="WP_171625429.1">
    <property type="nucleotide sequence ID" value="NZ_JABBPG010000002.1"/>
</dbReference>
<dbReference type="GO" id="GO:0005737">
    <property type="term" value="C:cytoplasm"/>
    <property type="evidence" value="ECO:0007669"/>
    <property type="project" value="TreeGrafter"/>
</dbReference>
<dbReference type="Proteomes" id="UP000586305">
    <property type="component" value="Unassembled WGS sequence"/>
</dbReference>
<evidence type="ECO:0000256" key="2">
    <source>
        <dbReference type="ARBA" id="ARBA00022840"/>
    </source>
</evidence>
<dbReference type="GO" id="GO:0051301">
    <property type="term" value="P:cell division"/>
    <property type="evidence" value="ECO:0007669"/>
    <property type="project" value="UniProtKB-KW"/>
</dbReference>
<dbReference type="GO" id="GO:0005524">
    <property type="term" value="F:ATP binding"/>
    <property type="evidence" value="ECO:0007669"/>
    <property type="project" value="UniProtKB-KW"/>
</dbReference>
<comment type="caution">
    <text evidence="3">The sequence shown here is derived from an EMBL/GenBank/DDBJ whole genome shotgun (WGS) entry which is preliminary data.</text>
</comment>
<keyword evidence="3" id="KW-0132">Cell division</keyword>
<dbReference type="PANTHER" id="PTHR12169:SF6">
    <property type="entry name" value="AFG1-LIKE ATPASE"/>
    <property type="match status" value="1"/>
</dbReference>
<dbReference type="Pfam" id="PF03969">
    <property type="entry name" value="AFG1_ATPase"/>
    <property type="match status" value="2"/>
</dbReference>
<evidence type="ECO:0000313" key="4">
    <source>
        <dbReference type="Proteomes" id="UP000586305"/>
    </source>
</evidence>
<dbReference type="InterPro" id="IPR005654">
    <property type="entry name" value="ATPase_AFG1-like"/>
</dbReference>
<evidence type="ECO:0000256" key="1">
    <source>
        <dbReference type="ARBA" id="ARBA00022741"/>
    </source>
</evidence>
<keyword evidence="2" id="KW-0067">ATP-binding</keyword>
<dbReference type="SUPFAM" id="SSF52540">
    <property type="entry name" value="P-loop containing nucleoside triphosphate hydrolases"/>
    <property type="match status" value="1"/>
</dbReference>
<protein>
    <submittedName>
        <fullName evidence="3">Cell division protein ZapE</fullName>
    </submittedName>
</protein>
<dbReference type="GO" id="GO:0016887">
    <property type="term" value="F:ATP hydrolysis activity"/>
    <property type="evidence" value="ECO:0007669"/>
    <property type="project" value="InterPro"/>
</dbReference>
<dbReference type="EMBL" id="JABBPG010000002">
    <property type="protein sequence ID" value="NOU50367.1"/>
    <property type="molecule type" value="Genomic_DNA"/>
</dbReference>
<dbReference type="AlphaFoldDB" id="A0A849VF57"/>
<gene>
    <name evidence="3" type="ORF">HG263_07405</name>
</gene>
<dbReference type="PANTHER" id="PTHR12169">
    <property type="entry name" value="ATPASE N2B"/>
    <property type="match status" value="1"/>
</dbReference>
<keyword evidence="1" id="KW-0547">Nucleotide-binding</keyword>
<dbReference type="NCBIfam" id="NF040713">
    <property type="entry name" value="ZapE"/>
    <property type="match status" value="1"/>
</dbReference>
<keyword evidence="3" id="KW-0131">Cell cycle</keyword>
<proteinExistence type="predicted"/>
<name>A0A849VF57_9GAMM</name>
<dbReference type="InterPro" id="IPR027417">
    <property type="entry name" value="P-loop_NTPase"/>
</dbReference>
<reference evidence="3 4" key="1">
    <citation type="submission" date="2020-04" db="EMBL/GenBank/DDBJ databases">
        <title>Pseudoalteromonas caenipelagi sp. nov., isolated from a tidal flat.</title>
        <authorList>
            <person name="Park S."/>
            <person name="Yoon J.-H."/>
        </authorList>
    </citation>
    <scope>NUCLEOTIDE SEQUENCE [LARGE SCALE GENOMIC DNA]</scope>
    <source>
        <strain evidence="3 4">JBTF-M23</strain>
    </source>
</reference>
<sequence length="355" mass="40482">MREQYQQLLRSGELSFDSKQEYAVEILERLHQQLIDGLPSCGVYLYGPVGRGKTMLMDMFFNSLEGVSKQRLHFHHFMKKVHNQLNCIQGQSNPLAHIAAQWALHAKVLCFDEFFVTDIGDAIIMARLFDALFAHGVVLVATSNCHPSELYKNGLQRDRFLPTIDLLETHCKVVSVNGDTDHRFTKGLISNHYFVNEPTAFFNAFAQQGGEQISSSIELFNRKINILGQGKSVIAFDFMSLCSAPRATADYIELAKDYPALFIANIPKMGERIEHNHAVQGIEDGYQRSGSVHDSYHLDDHARRFIALVDECYEQRCIVVISSPVDINDLYVGKRLAFEFERTKSRLVEMQHWSF</sequence>
<evidence type="ECO:0000313" key="3">
    <source>
        <dbReference type="EMBL" id="NOU50367.1"/>
    </source>
</evidence>
<dbReference type="Gene3D" id="3.40.50.300">
    <property type="entry name" value="P-loop containing nucleotide triphosphate hydrolases"/>
    <property type="match status" value="1"/>
</dbReference>
<keyword evidence="4" id="KW-1185">Reference proteome</keyword>
<accession>A0A849VF57</accession>